<dbReference type="HOGENOM" id="CLU_2386256_0_0_1"/>
<accession>X0BW44</accession>
<dbReference type="Proteomes" id="UP000030663">
    <property type="component" value="Unassembled WGS sequence"/>
</dbReference>
<keyword evidence="2" id="KW-1185">Reference proteome</keyword>
<evidence type="ECO:0000313" key="1">
    <source>
        <dbReference type="EMBL" id="EXK86415.1"/>
    </source>
</evidence>
<gene>
    <name evidence="1" type="ORF">FOQG_09687</name>
</gene>
<sequence>MAPPIEVATHYPVLTGLNRELPVGVQTRPTAIERINRTEPKLREYKEMLEAAEGKMGNNDSGATPIADPLLLDAASVFQGQVRYQGHQVFVNNQ</sequence>
<proteinExistence type="predicted"/>
<organism evidence="1 2">
    <name type="scientific">Fusarium oxysporum f. sp. raphani 54005</name>
    <dbReference type="NCBI Taxonomy" id="1089458"/>
    <lineage>
        <taxon>Eukaryota</taxon>
        <taxon>Fungi</taxon>
        <taxon>Dikarya</taxon>
        <taxon>Ascomycota</taxon>
        <taxon>Pezizomycotina</taxon>
        <taxon>Sordariomycetes</taxon>
        <taxon>Hypocreomycetidae</taxon>
        <taxon>Hypocreales</taxon>
        <taxon>Nectriaceae</taxon>
        <taxon>Fusarium</taxon>
        <taxon>Fusarium oxysporum species complex</taxon>
    </lineage>
</organism>
<dbReference type="EMBL" id="JH658385">
    <property type="protein sequence ID" value="EXK86415.1"/>
    <property type="molecule type" value="Genomic_DNA"/>
</dbReference>
<evidence type="ECO:0000313" key="2">
    <source>
        <dbReference type="Proteomes" id="UP000030663"/>
    </source>
</evidence>
<reference evidence="1 2" key="1">
    <citation type="submission" date="2011-11" db="EMBL/GenBank/DDBJ databases">
        <title>The Genome Sequence of Fusarium oxysporum PHW815.</title>
        <authorList>
            <consortium name="The Broad Institute Genome Sequencing Platform"/>
            <person name="Ma L.-J."/>
            <person name="Gale L.R."/>
            <person name="Schwartz D.C."/>
            <person name="Zhou S."/>
            <person name="Corby-Kistler H."/>
            <person name="Young S.K."/>
            <person name="Zeng Q."/>
            <person name="Gargeya S."/>
            <person name="Fitzgerald M."/>
            <person name="Haas B."/>
            <person name="Abouelleil A."/>
            <person name="Alvarado L."/>
            <person name="Arachchi H.M."/>
            <person name="Berlin A."/>
            <person name="Brown A."/>
            <person name="Chapman S.B."/>
            <person name="Chen Z."/>
            <person name="Dunbar C."/>
            <person name="Freedman E."/>
            <person name="Gearin G."/>
            <person name="Goldberg J."/>
            <person name="Griggs A."/>
            <person name="Gujja S."/>
            <person name="Heiman D."/>
            <person name="Howarth C."/>
            <person name="Larson L."/>
            <person name="Lui A."/>
            <person name="MacDonald P.J.P."/>
            <person name="Montmayeur A."/>
            <person name="Murphy C."/>
            <person name="Neiman D."/>
            <person name="Pearson M."/>
            <person name="Priest M."/>
            <person name="Roberts A."/>
            <person name="Saif S."/>
            <person name="Shea T."/>
            <person name="Shenoy N."/>
            <person name="Sisk P."/>
            <person name="Stolte C."/>
            <person name="Sykes S."/>
            <person name="Wortman J."/>
            <person name="Nusbaum C."/>
            <person name="Birren B."/>
        </authorList>
    </citation>
    <scope>NUCLEOTIDE SEQUENCE [LARGE SCALE GENOMIC DNA]</scope>
    <source>
        <strain evidence="1 2">54005</strain>
    </source>
</reference>
<protein>
    <submittedName>
        <fullName evidence="1">Uncharacterized protein</fullName>
    </submittedName>
</protein>
<dbReference type="OrthoDB" id="10003767at2759"/>
<name>X0BW44_FUSOX</name>
<dbReference type="AlphaFoldDB" id="X0BW44"/>